<dbReference type="AlphaFoldDB" id="A0A1V0M438"/>
<keyword evidence="1" id="KW-0812">Transmembrane</keyword>
<name>A0A1V0M438_XENHO</name>
<evidence type="ECO:0000313" key="4">
    <source>
        <dbReference type="Proteomes" id="UP000225433"/>
    </source>
</evidence>
<reference evidence="3 4" key="2">
    <citation type="journal article" date="2017" name="Nat. Microbiol.">
        <title>Natural product diversity associated with the nematode symbionts Photorhabdus and Xenorhabdus.</title>
        <authorList>
            <person name="Tobias N.J."/>
            <person name="Wolff H."/>
            <person name="Djahanschiri B."/>
            <person name="Grundmann F."/>
            <person name="Kronenwerth M."/>
            <person name="Shi Y.M."/>
            <person name="Simonyi S."/>
            <person name="Grun P."/>
            <person name="Shapiro-Ilan D."/>
            <person name="Pidot S.J."/>
            <person name="Stinear T.P."/>
            <person name="Ebersberger I."/>
            <person name="Bode H.B."/>
        </authorList>
    </citation>
    <scope>NUCLEOTIDE SEQUENCE [LARGE SCALE GENOMIC DNA]</scope>
    <source>
        <strain evidence="3 4">DSM 17903</strain>
    </source>
</reference>
<geneLocation type="plasmid" evidence="2">
    <name>unnamed1</name>
</geneLocation>
<evidence type="ECO:0000313" key="3">
    <source>
        <dbReference type="EMBL" id="PHM52341.1"/>
    </source>
</evidence>
<proteinExistence type="predicted"/>
<dbReference type="Proteomes" id="UP000225433">
    <property type="component" value="Unassembled WGS sequence"/>
</dbReference>
<protein>
    <submittedName>
        <fullName evidence="2">Uncharacterized protein</fullName>
    </submittedName>
</protein>
<keyword evidence="1" id="KW-1133">Transmembrane helix</keyword>
<keyword evidence="1" id="KW-0472">Membrane</keyword>
<gene>
    <name evidence="3" type="ORF">Xhom_04418</name>
</gene>
<sequence length="55" mass="6375">MNHFSIVLFLLYIGGAGLMFESLSRKGDKNPFLKCWAWVFICLPSIKSEIARIRR</sequence>
<keyword evidence="2" id="KW-0614">Plasmid</keyword>
<evidence type="ECO:0000256" key="1">
    <source>
        <dbReference type="SAM" id="Phobius"/>
    </source>
</evidence>
<organism evidence="2">
    <name type="scientific">Xenorhabdus hominickii</name>
    <dbReference type="NCBI Taxonomy" id="351679"/>
    <lineage>
        <taxon>Bacteria</taxon>
        <taxon>Pseudomonadati</taxon>
        <taxon>Pseudomonadota</taxon>
        <taxon>Gammaproteobacteria</taxon>
        <taxon>Enterobacterales</taxon>
        <taxon>Morganellaceae</taxon>
        <taxon>Xenorhabdus</taxon>
    </lineage>
</organism>
<accession>A0A1V0M438</accession>
<feature type="transmembrane region" description="Helical" evidence="1">
    <location>
        <begin position="6"/>
        <end position="24"/>
    </location>
</feature>
<evidence type="ECO:0000313" key="2">
    <source>
        <dbReference type="EMBL" id="ARD69627.1"/>
    </source>
</evidence>
<dbReference type="EMBL" id="NJAI01000009">
    <property type="protein sequence ID" value="PHM52341.1"/>
    <property type="molecule type" value="Genomic_DNA"/>
</dbReference>
<reference evidence="2" key="1">
    <citation type="journal article" date="2017" name="J. Invertebr. Pathol.">
        <title>Identification and bacterial characteristics of Xenorhabdus hominickii ANU101 from an entomopathogenic nematode, Steinernema monticolum.</title>
        <authorList>
            <person name="Park Y."/>
            <person name="Kang S."/>
            <person name="Sadekuzzaman M."/>
            <person name="Kim H."/>
            <person name="Jung J.K."/>
            <person name="Kim Y."/>
        </authorList>
    </citation>
    <scope>NUCLEOTIDE SEQUENCE</scope>
    <source>
        <strain evidence="2">ANU101</strain>
        <plasmid evidence="2">unnamed1</plasmid>
    </source>
</reference>
<dbReference type="EMBL" id="KX517798">
    <property type="protein sequence ID" value="ARD69627.1"/>
    <property type="molecule type" value="Genomic_DNA"/>
</dbReference>